<gene>
    <name evidence="1" type="ORF">V8G54_016404</name>
</gene>
<evidence type="ECO:0000313" key="1">
    <source>
        <dbReference type="EMBL" id="WVZ11874.1"/>
    </source>
</evidence>
<protein>
    <submittedName>
        <fullName evidence="1">Uncharacterized protein</fullName>
    </submittedName>
</protein>
<proteinExistence type="predicted"/>
<evidence type="ECO:0000313" key="2">
    <source>
        <dbReference type="Proteomes" id="UP001374535"/>
    </source>
</evidence>
<reference evidence="1 2" key="1">
    <citation type="journal article" date="2023" name="Life. Sci Alliance">
        <title>Evolutionary insights into 3D genome organization and epigenetic landscape of Vigna mungo.</title>
        <authorList>
            <person name="Junaid A."/>
            <person name="Singh B."/>
            <person name="Bhatia S."/>
        </authorList>
    </citation>
    <scope>NUCLEOTIDE SEQUENCE [LARGE SCALE GENOMIC DNA]</scope>
    <source>
        <strain evidence="1">Urdbean</strain>
    </source>
</reference>
<dbReference type="Proteomes" id="UP001374535">
    <property type="component" value="Chromosome 5"/>
</dbReference>
<name>A0AAQ3RXT9_VIGMU</name>
<dbReference type="EMBL" id="CP144696">
    <property type="protein sequence ID" value="WVZ11874.1"/>
    <property type="molecule type" value="Genomic_DNA"/>
</dbReference>
<organism evidence="1 2">
    <name type="scientific">Vigna mungo</name>
    <name type="common">Black gram</name>
    <name type="synonym">Phaseolus mungo</name>
    <dbReference type="NCBI Taxonomy" id="3915"/>
    <lineage>
        <taxon>Eukaryota</taxon>
        <taxon>Viridiplantae</taxon>
        <taxon>Streptophyta</taxon>
        <taxon>Embryophyta</taxon>
        <taxon>Tracheophyta</taxon>
        <taxon>Spermatophyta</taxon>
        <taxon>Magnoliopsida</taxon>
        <taxon>eudicotyledons</taxon>
        <taxon>Gunneridae</taxon>
        <taxon>Pentapetalae</taxon>
        <taxon>rosids</taxon>
        <taxon>fabids</taxon>
        <taxon>Fabales</taxon>
        <taxon>Fabaceae</taxon>
        <taxon>Papilionoideae</taxon>
        <taxon>50 kb inversion clade</taxon>
        <taxon>NPAAA clade</taxon>
        <taxon>indigoferoid/millettioid clade</taxon>
        <taxon>Phaseoleae</taxon>
        <taxon>Vigna</taxon>
    </lineage>
</organism>
<dbReference type="AlphaFoldDB" id="A0AAQ3RXT9"/>
<sequence length="149" mass="16048">MSTFLIISLHSSLFFPSFNPNELSTKASSSTEITPSLSLSNTSKASFRLISSSSSSSSSSLSSSFFPPIHSLVNKQNSSKSIKPSPFESYFTTISSTSLSVIKIPMFLRDSLSSCFVTKPSPFLSKVENTLSSSFIFLEEPCSTLAVGE</sequence>
<accession>A0AAQ3RXT9</accession>
<keyword evidence="2" id="KW-1185">Reference proteome</keyword>